<feature type="non-terminal residue" evidence="1">
    <location>
        <position position="1"/>
    </location>
</feature>
<evidence type="ECO:0000313" key="1">
    <source>
        <dbReference type="EMBL" id="CAF4466601.1"/>
    </source>
</evidence>
<organism evidence="1 2">
    <name type="scientific">Rotaria magnacalcarata</name>
    <dbReference type="NCBI Taxonomy" id="392030"/>
    <lineage>
        <taxon>Eukaryota</taxon>
        <taxon>Metazoa</taxon>
        <taxon>Spiralia</taxon>
        <taxon>Gnathifera</taxon>
        <taxon>Rotifera</taxon>
        <taxon>Eurotatoria</taxon>
        <taxon>Bdelloidea</taxon>
        <taxon>Philodinida</taxon>
        <taxon>Philodinidae</taxon>
        <taxon>Rotaria</taxon>
    </lineage>
</organism>
<reference evidence="1" key="1">
    <citation type="submission" date="2021-02" db="EMBL/GenBank/DDBJ databases">
        <authorList>
            <person name="Nowell W R."/>
        </authorList>
    </citation>
    <scope>NUCLEOTIDE SEQUENCE</scope>
</reference>
<dbReference type="Proteomes" id="UP000676336">
    <property type="component" value="Unassembled WGS sequence"/>
</dbReference>
<name>A0A8S2WZ71_9BILA</name>
<proteinExistence type="predicted"/>
<comment type="caution">
    <text evidence="1">The sequence shown here is derived from an EMBL/GenBank/DDBJ whole genome shotgun (WGS) entry which is preliminary data.</text>
</comment>
<protein>
    <submittedName>
        <fullName evidence="1">Uncharacterized protein</fullName>
    </submittedName>
</protein>
<accession>A0A8S2WZ71</accession>
<feature type="non-terminal residue" evidence="1">
    <location>
        <position position="59"/>
    </location>
</feature>
<dbReference type="AlphaFoldDB" id="A0A8S2WZ71"/>
<gene>
    <name evidence="1" type="ORF">SMN809_LOCUS33390</name>
</gene>
<evidence type="ECO:0000313" key="2">
    <source>
        <dbReference type="Proteomes" id="UP000676336"/>
    </source>
</evidence>
<dbReference type="EMBL" id="CAJOBI010072980">
    <property type="protein sequence ID" value="CAF4466601.1"/>
    <property type="molecule type" value="Genomic_DNA"/>
</dbReference>
<sequence length="59" mass="6403">LSSSLQWKTGADSCMKGGLHYDNQTLSVSSAIQLGFVNTYGAIDGVYRFPDICNLRCSL</sequence>